<feature type="chain" id="PRO_5039912821" evidence="2">
    <location>
        <begin position="19"/>
        <end position="760"/>
    </location>
</feature>
<dbReference type="PANTHER" id="PTHR41775">
    <property type="entry name" value="SECRETED PROTEIN-RELATED"/>
    <property type="match status" value="1"/>
</dbReference>
<reference evidence="4" key="2">
    <citation type="submission" date="2021-04" db="EMBL/GenBank/DDBJ databases">
        <authorList>
            <person name="Podell S."/>
        </authorList>
    </citation>
    <scope>NUCLEOTIDE SEQUENCE</scope>
    <source>
        <strain evidence="4">Hildebrandi</strain>
    </source>
</reference>
<feature type="domain" description="Peptidase M6-like" evidence="3">
    <location>
        <begin position="159"/>
        <end position="369"/>
    </location>
</feature>
<evidence type="ECO:0000313" key="5">
    <source>
        <dbReference type="Proteomes" id="UP000693970"/>
    </source>
</evidence>
<dbReference type="PANTHER" id="PTHR41775:SF1">
    <property type="entry name" value="PEPTIDASE M6-LIKE DOMAIN-CONTAINING PROTEIN"/>
    <property type="match status" value="1"/>
</dbReference>
<dbReference type="InterPro" id="IPR008757">
    <property type="entry name" value="Peptidase_M6-like_domain"/>
</dbReference>
<proteinExistence type="predicted"/>
<feature type="signal peptide" evidence="2">
    <location>
        <begin position="1"/>
        <end position="18"/>
    </location>
</feature>
<dbReference type="AlphaFoldDB" id="A0A9K3PH18"/>
<dbReference type="GO" id="GO:0008233">
    <property type="term" value="F:peptidase activity"/>
    <property type="evidence" value="ECO:0007669"/>
    <property type="project" value="InterPro"/>
</dbReference>
<evidence type="ECO:0000313" key="4">
    <source>
        <dbReference type="EMBL" id="KAG7346915.1"/>
    </source>
</evidence>
<gene>
    <name evidence="4" type="ORF">IV203_005984</name>
</gene>
<dbReference type="Pfam" id="PF05547">
    <property type="entry name" value="Peptidase_M6"/>
    <property type="match status" value="1"/>
</dbReference>
<feature type="compositionally biased region" description="Gly residues" evidence="1">
    <location>
        <begin position="617"/>
        <end position="632"/>
    </location>
</feature>
<feature type="compositionally biased region" description="Polar residues" evidence="1">
    <location>
        <begin position="664"/>
        <end position="675"/>
    </location>
</feature>
<keyword evidence="2" id="KW-0732">Signal</keyword>
<evidence type="ECO:0000256" key="1">
    <source>
        <dbReference type="SAM" id="MobiDB-lite"/>
    </source>
</evidence>
<sequence>MKALFAALLFLGSTCVEAAPASPFPNVYEQPDGSKTPYLYLNGDERYAWLHDKEGYTVMVDESGWYVYAQSDGNGGLESAGARVGKVKPEKLNLEKYLLHETAFEQQDEEREETRRRRLKGMEHQQLCDEPPCHLKQLALLVRFADHADRKLPAPEEIDVFFNHNGPKESGTASTGSVADVYRANSFDNFVIDTHVTPWITISKEEKYAAQGKNGFNFKETRECWAEALKKYADQDLAEGGLARFDDDGDGYIDALAIVTSGVAAEVNELDCETKAPFNQRIWSHAAPKAPNFEFLSENNIRIGKLKVGRFYVISGVYSSCPPTGPGGQFTAPRIATAVHELGHFLNLPDLYGKPGKSRGIGNWGFMGNMYGWDASQNWPSLLSAYSRHMLGWVQVVDVNYSQTITVISSCDSDKVYKISHRCAYDSAGEEYFLIENRGACGYDLRLLQGNEDRQGIVIWHVDHTMLLGQNTDGSDVVQNDSHRAPSDPSWPGIHSRLSLLPADGKFELEKNMNTGNAGDAFRRDVADVLVAHTISNTGIKLNGGLSMSYPNTNSIATGVEKKTGITIEILDSAKYAMRVKITLEGENGNVITQPPPSTPSPTKGLVPSLPQSTPAPGGGNGGNSGIQGGSAQGKSMGIESAATNAPAKTGSEETSGIQGGSAQGKSMGTESAATNAPAKTGSEETTSQSSFTCSNFPSEQFTVTGVGKDPFATIHRECQFISNNPSEREETFCNAIDERTNQNVYMKCQKECPSITGCA</sequence>
<evidence type="ECO:0000256" key="2">
    <source>
        <dbReference type="SAM" id="SignalP"/>
    </source>
</evidence>
<comment type="caution">
    <text evidence="4">The sequence shown here is derived from an EMBL/GenBank/DDBJ whole genome shotgun (WGS) entry which is preliminary data.</text>
</comment>
<dbReference type="OrthoDB" id="44342at2759"/>
<organism evidence="4 5">
    <name type="scientific">Nitzschia inconspicua</name>
    <dbReference type="NCBI Taxonomy" id="303405"/>
    <lineage>
        <taxon>Eukaryota</taxon>
        <taxon>Sar</taxon>
        <taxon>Stramenopiles</taxon>
        <taxon>Ochrophyta</taxon>
        <taxon>Bacillariophyta</taxon>
        <taxon>Bacillariophyceae</taxon>
        <taxon>Bacillariophycidae</taxon>
        <taxon>Bacillariales</taxon>
        <taxon>Bacillariaceae</taxon>
        <taxon>Nitzschia</taxon>
    </lineage>
</organism>
<feature type="region of interest" description="Disordered" evidence="1">
    <location>
        <begin position="588"/>
        <end position="696"/>
    </location>
</feature>
<dbReference type="Proteomes" id="UP000693970">
    <property type="component" value="Unassembled WGS sequence"/>
</dbReference>
<dbReference type="GO" id="GO:0006508">
    <property type="term" value="P:proteolysis"/>
    <property type="evidence" value="ECO:0007669"/>
    <property type="project" value="InterPro"/>
</dbReference>
<reference evidence="4" key="1">
    <citation type="journal article" date="2021" name="Sci. Rep.">
        <title>Diploid genomic architecture of Nitzschia inconspicua, an elite biomass production diatom.</title>
        <authorList>
            <person name="Oliver A."/>
            <person name="Podell S."/>
            <person name="Pinowska A."/>
            <person name="Traller J.C."/>
            <person name="Smith S.R."/>
            <person name="McClure R."/>
            <person name="Beliaev A."/>
            <person name="Bohutskyi P."/>
            <person name="Hill E.A."/>
            <person name="Rabines A."/>
            <person name="Zheng H."/>
            <person name="Allen L.Z."/>
            <person name="Kuo A."/>
            <person name="Grigoriev I.V."/>
            <person name="Allen A.E."/>
            <person name="Hazlebeck D."/>
            <person name="Allen E.E."/>
        </authorList>
    </citation>
    <scope>NUCLEOTIDE SEQUENCE</scope>
    <source>
        <strain evidence="4">Hildebrandi</strain>
    </source>
</reference>
<protein>
    <submittedName>
        <fullName evidence="4">Peptidase M6</fullName>
    </submittedName>
</protein>
<name>A0A9K3PH18_9STRA</name>
<dbReference type="EMBL" id="JAGRRH010000021">
    <property type="protein sequence ID" value="KAG7346915.1"/>
    <property type="molecule type" value="Genomic_DNA"/>
</dbReference>
<accession>A0A9K3PH18</accession>
<feature type="compositionally biased region" description="Polar residues" evidence="1">
    <location>
        <begin position="684"/>
        <end position="696"/>
    </location>
</feature>
<keyword evidence="5" id="KW-1185">Reference proteome</keyword>
<evidence type="ECO:0000259" key="3">
    <source>
        <dbReference type="Pfam" id="PF05547"/>
    </source>
</evidence>